<feature type="region of interest" description="Disordered" evidence="1">
    <location>
        <begin position="1"/>
        <end position="25"/>
    </location>
</feature>
<gene>
    <name evidence="2" type="ORF">C8Q71DRAFT_130236</name>
</gene>
<accession>A0ABQ8KBT8</accession>
<proteinExistence type="predicted"/>
<reference evidence="2 3" key="1">
    <citation type="journal article" date="2021" name="Environ. Microbiol.">
        <title>Gene family expansions and transcriptome signatures uncover fungal adaptations to wood decay.</title>
        <authorList>
            <person name="Hage H."/>
            <person name="Miyauchi S."/>
            <person name="Viragh M."/>
            <person name="Drula E."/>
            <person name="Min B."/>
            <person name="Chaduli D."/>
            <person name="Navarro D."/>
            <person name="Favel A."/>
            <person name="Norest M."/>
            <person name="Lesage-Meessen L."/>
            <person name="Balint B."/>
            <person name="Merenyi Z."/>
            <person name="de Eugenio L."/>
            <person name="Morin E."/>
            <person name="Martinez A.T."/>
            <person name="Baldrian P."/>
            <person name="Stursova M."/>
            <person name="Martinez M.J."/>
            <person name="Novotny C."/>
            <person name="Magnuson J.K."/>
            <person name="Spatafora J.W."/>
            <person name="Maurice S."/>
            <person name="Pangilinan J."/>
            <person name="Andreopoulos W."/>
            <person name="LaButti K."/>
            <person name="Hundley H."/>
            <person name="Na H."/>
            <person name="Kuo A."/>
            <person name="Barry K."/>
            <person name="Lipzen A."/>
            <person name="Henrissat B."/>
            <person name="Riley R."/>
            <person name="Ahrendt S."/>
            <person name="Nagy L.G."/>
            <person name="Grigoriev I.V."/>
            <person name="Martin F."/>
            <person name="Rosso M.N."/>
        </authorList>
    </citation>
    <scope>NUCLEOTIDE SEQUENCE [LARGE SCALE GENOMIC DNA]</scope>
    <source>
        <strain evidence="2 3">CIRM-BRFM 1785</strain>
    </source>
</reference>
<evidence type="ECO:0000313" key="2">
    <source>
        <dbReference type="EMBL" id="KAH9834897.1"/>
    </source>
</evidence>
<sequence>MLRRPTTHLRDDHGSEPPTSRQTSDRIPFRVCSRPHRHHWHDRPGRIGGARCTLGMYGIEEYGVVCRTGGGTALLRDVEDFGSCSVPRILCRNRLTRLCCGLLIFTSRSDLLNPARHFAAHEARPPAVHVRVLLSVPGDPLDAQAMFARNTGDGNTPARSLQLIYSPRTSPSTFAYTHPHLLLIRAVDATVAQTPSSVHLTQESTCRISVGRRGCPASYYHSRAKCMD</sequence>
<evidence type="ECO:0000313" key="3">
    <source>
        <dbReference type="Proteomes" id="UP000814176"/>
    </source>
</evidence>
<organism evidence="2 3">
    <name type="scientific">Rhodofomes roseus</name>
    <dbReference type="NCBI Taxonomy" id="34475"/>
    <lineage>
        <taxon>Eukaryota</taxon>
        <taxon>Fungi</taxon>
        <taxon>Dikarya</taxon>
        <taxon>Basidiomycota</taxon>
        <taxon>Agaricomycotina</taxon>
        <taxon>Agaricomycetes</taxon>
        <taxon>Polyporales</taxon>
        <taxon>Rhodofomes</taxon>
    </lineage>
</organism>
<dbReference type="GeneID" id="71997205"/>
<dbReference type="Proteomes" id="UP000814176">
    <property type="component" value="Unassembled WGS sequence"/>
</dbReference>
<dbReference type="EMBL" id="JADCUA010000014">
    <property type="protein sequence ID" value="KAH9834897.1"/>
    <property type="molecule type" value="Genomic_DNA"/>
</dbReference>
<name>A0ABQ8KBT8_9APHY</name>
<protein>
    <submittedName>
        <fullName evidence="2">Uncharacterized protein</fullName>
    </submittedName>
</protein>
<comment type="caution">
    <text evidence="2">The sequence shown here is derived from an EMBL/GenBank/DDBJ whole genome shotgun (WGS) entry which is preliminary data.</text>
</comment>
<keyword evidence="3" id="KW-1185">Reference proteome</keyword>
<dbReference type="RefSeq" id="XP_047777383.1">
    <property type="nucleotide sequence ID" value="XM_047916473.1"/>
</dbReference>
<evidence type="ECO:0000256" key="1">
    <source>
        <dbReference type="SAM" id="MobiDB-lite"/>
    </source>
</evidence>